<evidence type="ECO:0000313" key="3">
    <source>
        <dbReference type="Proteomes" id="UP001370590"/>
    </source>
</evidence>
<proteinExistence type="predicted"/>
<keyword evidence="3" id="KW-1185">Reference proteome</keyword>
<dbReference type="Proteomes" id="UP001370590">
    <property type="component" value="Unassembled WGS sequence"/>
</dbReference>
<sequence length="256" mass="28189">MNPKIKRLIKVVTTASAIALFGEGLINASTNPVTVNAKKHTTKKKHKKKQVKKSKSTKNSTSANTSNDTNVGANDAEKQYLKDPLNASISDYNVAIGAYIQEFQDMDTNTQKTFFLQEEHFSTMEIDRSKSNFNYPHSFNGMADSARSLSNAINQAGSSININSMDAEAWANDRDSLSSIVGYLNDHVVPDLSKKLSAGQVKIMKDAYQERLEAVNNLNSISSKDSNQDDYKKVMGDISATTKYLQTFANIVGSIK</sequence>
<dbReference type="RefSeq" id="WP_339960800.1">
    <property type="nucleotide sequence ID" value="NZ_JAWMWH010000003.1"/>
</dbReference>
<name>A0ABU8SM24_9LACO</name>
<dbReference type="EMBL" id="JAWMWH010000003">
    <property type="protein sequence ID" value="MEJ6400951.1"/>
    <property type="molecule type" value="Genomic_DNA"/>
</dbReference>
<gene>
    <name evidence="2" type="ORF">R4146_07315</name>
</gene>
<evidence type="ECO:0000256" key="1">
    <source>
        <dbReference type="SAM" id="MobiDB-lite"/>
    </source>
</evidence>
<evidence type="ECO:0000313" key="2">
    <source>
        <dbReference type="EMBL" id="MEJ6400951.1"/>
    </source>
</evidence>
<organism evidence="2 3">
    <name type="scientific">Nicoliella lavandulae</name>
    <dbReference type="NCBI Taxonomy" id="3082954"/>
    <lineage>
        <taxon>Bacteria</taxon>
        <taxon>Bacillati</taxon>
        <taxon>Bacillota</taxon>
        <taxon>Bacilli</taxon>
        <taxon>Lactobacillales</taxon>
        <taxon>Lactobacillaceae</taxon>
        <taxon>Nicoliella</taxon>
    </lineage>
</organism>
<comment type="caution">
    <text evidence="2">The sequence shown here is derived from an EMBL/GenBank/DDBJ whole genome shotgun (WGS) entry which is preliminary data.</text>
</comment>
<protein>
    <submittedName>
        <fullName evidence="2">Uncharacterized protein</fullName>
    </submittedName>
</protein>
<reference evidence="2 3" key="1">
    <citation type="submission" date="2023-10" db="EMBL/GenBank/DDBJ databases">
        <title>Nicoliella lavandulae sp. nov. isolated from Lavandula angustifolia flowers.</title>
        <authorList>
            <person name="Alcantara C."/>
            <person name="Zuniga M."/>
            <person name="Landete J.M."/>
            <person name="Monedero V."/>
        </authorList>
    </citation>
    <scope>NUCLEOTIDE SEQUENCE [LARGE SCALE GENOMIC DNA]</scope>
    <source>
        <strain evidence="2 3">Es01</strain>
    </source>
</reference>
<feature type="compositionally biased region" description="Low complexity" evidence="1">
    <location>
        <begin position="57"/>
        <end position="71"/>
    </location>
</feature>
<accession>A0ABU8SM24</accession>
<feature type="compositionally biased region" description="Basic residues" evidence="1">
    <location>
        <begin position="37"/>
        <end position="56"/>
    </location>
</feature>
<feature type="region of interest" description="Disordered" evidence="1">
    <location>
        <begin position="36"/>
        <end position="75"/>
    </location>
</feature>